<reference evidence="6 7" key="1">
    <citation type="submission" date="2014-04" db="EMBL/GenBank/DDBJ databases">
        <title>Evolutionary Origins and Diversification of the Mycorrhizal Mutualists.</title>
        <authorList>
            <consortium name="DOE Joint Genome Institute"/>
            <consortium name="Mycorrhizal Genomics Consortium"/>
            <person name="Kohler A."/>
            <person name="Kuo A."/>
            <person name="Nagy L.G."/>
            <person name="Floudas D."/>
            <person name="Copeland A."/>
            <person name="Barry K.W."/>
            <person name="Cichocki N."/>
            <person name="Veneault-Fourrey C."/>
            <person name="LaButti K."/>
            <person name="Lindquist E.A."/>
            <person name="Lipzen A."/>
            <person name="Lundell T."/>
            <person name="Morin E."/>
            <person name="Murat C."/>
            <person name="Riley R."/>
            <person name="Ohm R."/>
            <person name="Sun H."/>
            <person name="Tunlid A."/>
            <person name="Henrissat B."/>
            <person name="Grigoriev I.V."/>
            <person name="Hibbett D.S."/>
            <person name="Martin F."/>
        </authorList>
    </citation>
    <scope>NUCLEOTIDE SEQUENCE [LARGE SCALE GENOMIC DNA]</scope>
    <source>
        <strain evidence="6 7">FD-317 M1</strain>
    </source>
</reference>
<dbReference type="EMBL" id="KN834775">
    <property type="protein sequence ID" value="KIK60494.1"/>
    <property type="molecule type" value="Genomic_DNA"/>
</dbReference>
<feature type="domain" description="Velvet" evidence="5">
    <location>
        <begin position="52"/>
        <end position="300"/>
    </location>
</feature>
<proteinExistence type="predicted"/>
<dbReference type="PANTHER" id="PTHR33572:SF3">
    <property type="entry name" value="VELVET COMPLEX SUBUNIT B"/>
    <property type="match status" value="1"/>
</dbReference>
<keyword evidence="3" id="KW-0804">Transcription</keyword>
<dbReference type="Proteomes" id="UP000053593">
    <property type="component" value="Unassembled WGS sequence"/>
</dbReference>
<dbReference type="InterPro" id="IPR021740">
    <property type="entry name" value="Velvet"/>
</dbReference>
<dbReference type="OrthoDB" id="5599552at2759"/>
<protein>
    <recommendedName>
        <fullName evidence="5">Velvet domain-containing protein</fullName>
    </recommendedName>
</protein>
<evidence type="ECO:0000256" key="1">
    <source>
        <dbReference type="ARBA" id="ARBA00004123"/>
    </source>
</evidence>
<dbReference type="InterPro" id="IPR037525">
    <property type="entry name" value="Velvet_dom"/>
</dbReference>
<dbReference type="GO" id="GO:0005634">
    <property type="term" value="C:nucleus"/>
    <property type="evidence" value="ECO:0007669"/>
    <property type="project" value="UniProtKB-SubCell"/>
</dbReference>
<dbReference type="PROSITE" id="PS51821">
    <property type="entry name" value="VELVET"/>
    <property type="match status" value="1"/>
</dbReference>
<gene>
    <name evidence="6" type="ORF">GYMLUDRAFT_43814</name>
</gene>
<keyword evidence="4" id="KW-0539">Nucleus</keyword>
<keyword evidence="2" id="KW-0805">Transcription regulation</keyword>
<evidence type="ECO:0000313" key="6">
    <source>
        <dbReference type="EMBL" id="KIK60494.1"/>
    </source>
</evidence>
<evidence type="ECO:0000256" key="3">
    <source>
        <dbReference type="ARBA" id="ARBA00023163"/>
    </source>
</evidence>
<evidence type="ECO:0000256" key="4">
    <source>
        <dbReference type="ARBA" id="ARBA00023242"/>
    </source>
</evidence>
<keyword evidence="7" id="KW-1185">Reference proteome</keyword>
<evidence type="ECO:0000313" key="7">
    <source>
        <dbReference type="Proteomes" id="UP000053593"/>
    </source>
</evidence>
<evidence type="ECO:0000256" key="2">
    <source>
        <dbReference type="ARBA" id="ARBA00023015"/>
    </source>
</evidence>
<accession>A0A0D0CDF1</accession>
<sequence>MDLNPDQYFYPSPGFSPKPFPYGQQNLDDTVYPTGDHLKGQFIHFETGQWAGRIIRAELRELQHADRGRKYADVDRRTLDPPPVVALRLFELVQTGPNYEEVEISSYEDVETIGLLCAAELIPVSEEQISRRITTLNQNSQNCARGLVFSQPVYSDMSSQCYINDLPECPYMRDYEKSLPSIPASPPSYKYGPAVNVAQLTDRILVGSKVVQPYALNVDKQKTLLFVFSDLAVRKTGLFRLRYRCFDLFSKFFGSSDTIIQAEYYGGMFRIFSTKTFPGLQESTTLTKALSIQGVPLNVRYDGKRRTKRRRRSYSPQTNGDKKAQAYGIAL</sequence>
<dbReference type="HOGENOM" id="CLU_044751_0_0_1"/>
<name>A0A0D0CDF1_9AGAR</name>
<dbReference type="AlphaFoldDB" id="A0A0D0CDF1"/>
<organism evidence="6 7">
    <name type="scientific">Collybiopsis luxurians FD-317 M1</name>
    <dbReference type="NCBI Taxonomy" id="944289"/>
    <lineage>
        <taxon>Eukaryota</taxon>
        <taxon>Fungi</taxon>
        <taxon>Dikarya</taxon>
        <taxon>Basidiomycota</taxon>
        <taxon>Agaricomycotina</taxon>
        <taxon>Agaricomycetes</taxon>
        <taxon>Agaricomycetidae</taxon>
        <taxon>Agaricales</taxon>
        <taxon>Marasmiineae</taxon>
        <taxon>Omphalotaceae</taxon>
        <taxon>Collybiopsis</taxon>
        <taxon>Collybiopsis luxurians</taxon>
    </lineage>
</organism>
<dbReference type="Pfam" id="PF11754">
    <property type="entry name" value="Velvet"/>
    <property type="match status" value="1"/>
</dbReference>
<evidence type="ECO:0000259" key="5">
    <source>
        <dbReference type="PROSITE" id="PS51821"/>
    </source>
</evidence>
<comment type="subcellular location">
    <subcellularLocation>
        <location evidence="1">Nucleus</location>
    </subcellularLocation>
</comment>
<dbReference type="Gene3D" id="2.60.40.3960">
    <property type="entry name" value="Velvet domain"/>
    <property type="match status" value="1"/>
</dbReference>
<dbReference type="InterPro" id="IPR038491">
    <property type="entry name" value="Velvet_dom_sf"/>
</dbReference>
<dbReference type="PANTHER" id="PTHR33572">
    <property type="entry name" value="SPORE DEVELOPMENT REGULATOR VOSA"/>
    <property type="match status" value="1"/>
</dbReference>